<dbReference type="AlphaFoldDB" id="A0A1M6U5E1"/>
<sequence>MPDYPATTLAMNKGKYYVLVTVPADLRQHFNGRKQLKQSTGTSDLADAKRRQHNISVELYARLDACKPDVRDVISDLLGRVGDADEVQQLEDNGDLEGISMSHKYAEDTSDPEDLDDSCIDLVHEGGEKALEVYRMWKAMEKQGTVESGAVSLSVATEEYLATAPYQNGPVAL</sequence>
<dbReference type="Proteomes" id="UP000183982">
    <property type="component" value="Unassembled WGS sequence"/>
</dbReference>
<accession>A0A1M6U5E1</accession>
<reference evidence="3" key="1">
    <citation type="submission" date="2016-11" db="EMBL/GenBank/DDBJ databases">
        <authorList>
            <person name="Varghese N."/>
            <person name="Submissions S."/>
        </authorList>
    </citation>
    <scope>NUCLEOTIDE SEQUENCE [LARGE SCALE GENOMIC DNA]</scope>
    <source>
        <strain evidence="3">DSM 100564</strain>
    </source>
</reference>
<feature type="domain" description="DUF6538" evidence="1">
    <location>
        <begin position="9"/>
        <end position="67"/>
    </location>
</feature>
<dbReference type="Pfam" id="PF20172">
    <property type="entry name" value="DUF6538"/>
    <property type="match status" value="1"/>
</dbReference>
<dbReference type="InterPro" id="IPR046668">
    <property type="entry name" value="DUF6538"/>
</dbReference>
<dbReference type="RefSeq" id="WP_139280815.1">
    <property type="nucleotide sequence ID" value="NZ_FQZQ01000052.1"/>
</dbReference>
<organism evidence="2 3">
    <name type="scientific">Shimia gijangensis</name>
    <dbReference type="NCBI Taxonomy" id="1470563"/>
    <lineage>
        <taxon>Bacteria</taxon>
        <taxon>Pseudomonadati</taxon>
        <taxon>Pseudomonadota</taxon>
        <taxon>Alphaproteobacteria</taxon>
        <taxon>Rhodobacterales</taxon>
        <taxon>Roseobacteraceae</taxon>
    </lineage>
</organism>
<evidence type="ECO:0000313" key="2">
    <source>
        <dbReference type="EMBL" id="SHK64403.1"/>
    </source>
</evidence>
<name>A0A1M6U5E1_9RHOB</name>
<dbReference type="EMBL" id="FQZQ01000052">
    <property type="protein sequence ID" value="SHK64403.1"/>
    <property type="molecule type" value="Genomic_DNA"/>
</dbReference>
<keyword evidence="3" id="KW-1185">Reference proteome</keyword>
<proteinExistence type="predicted"/>
<gene>
    <name evidence="2" type="ORF">SAMN05444000_1528</name>
</gene>
<protein>
    <recommendedName>
        <fullName evidence="1">DUF6538 domain-containing protein</fullName>
    </recommendedName>
</protein>
<evidence type="ECO:0000313" key="3">
    <source>
        <dbReference type="Proteomes" id="UP000183982"/>
    </source>
</evidence>
<evidence type="ECO:0000259" key="1">
    <source>
        <dbReference type="Pfam" id="PF20172"/>
    </source>
</evidence>
<dbReference type="OrthoDB" id="7222937at2"/>